<dbReference type="GeneID" id="27350461"/>
<evidence type="ECO:0000256" key="1">
    <source>
        <dbReference type="SAM" id="MobiDB-lite"/>
    </source>
</evidence>
<name>A0A0D2BXK4_9EURO</name>
<feature type="compositionally biased region" description="Low complexity" evidence="1">
    <location>
        <begin position="60"/>
        <end position="73"/>
    </location>
</feature>
<dbReference type="AlphaFoldDB" id="A0A0D2BXK4"/>
<proteinExistence type="predicted"/>
<evidence type="ECO:0000313" key="3">
    <source>
        <dbReference type="Proteomes" id="UP000054466"/>
    </source>
</evidence>
<feature type="compositionally biased region" description="Low complexity" evidence="1">
    <location>
        <begin position="30"/>
        <end position="40"/>
    </location>
</feature>
<accession>A0A0D2BXK4</accession>
<dbReference type="EMBL" id="KN847046">
    <property type="protein sequence ID" value="KIW23035.1"/>
    <property type="molecule type" value="Genomic_DNA"/>
</dbReference>
<dbReference type="HOGENOM" id="CLU_1175292_0_0_1"/>
<organism evidence="2 3">
    <name type="scientific">Cladophialophora immunda</name>
    <dbReference type="NCBI Taxonomy" id="569365"/>
    <lineage>
        <taxon>Eukaryota</taxon>
        <taxon>Fungi</taxon>
        <taxon>Dikarya</taxon>
        <taxon>Ascomycota</taxon>
        <taxon>Pezizomycotina</taxon>
        <taxon>Eurotiomycetes</taxon>
        <taxon>Chaetothyriomycetidae</taxon>
        <taxon>Chaetothyriales</taxon>
        <taxon>Herpotrichiellaceae</taxon>
        <taxon>Cladophialophora</taxon>
    </lineage>
</organism>
<feature type="region of interest" description="Disordered" evidence="1">
    <location>
        <begin position="1"/>
        <end position="73"/>
    </location>
</feature>
<protein>
    <submittedName>
        <fullName evidence="2">Uncharacterized protein</fullName>
    </submittedName>
</protein>
<evidence type="ECO:0000313" key="2">
    <source>
        <dbReference type="EMBL" id="KIW23035.1"/>
    </source>
</evidence>
<gene>
    <name evidence="2" type="ORF">PV07_11267</name>
</gene>
<dbReference type="RefSeq" id="XP_016243251.1">
    <property type="nucleotide sequence ID" value="XM_016398689.1"/>
</dbReference>
<reference evidence="2 3" key="1">
    <citation type="submission" date="2015-01" db="EMBL/GenBank/DDBJ databases">
        <title>The Genome Sequence of Cladophialophora immunda CBS83496.</title>
        <authorList>
            <consortium name="The Broad Institute Genomics Platform"/>
            <person name="Cuomo C."/>
            <person name="de Hoog S."/>
            <person name="Gorbushina A."/>
            <person name="Stielow B."/>
            <person name="Teixiera M."/>
            <person name="Abouelleil A."/>
            <person name="Chapman S.B."/>
            <person name="Priest M."/>
            <person name="Young S.K."/>
            <person name="Wortman J."/>
            <person name="Nusbaum C."/>
            <person name="Birren B."/>
        </authorList>
    </citation>
    <scope>NUCLEOTIDE SEQUENCE [LARGE SCALE GENOMIC DNA]</scope>
    <source>
        <strain evidence="2 3">CBS 83496</strain>
    </source>
</reference>
<keyword evidence="3" id="KW-1185">Reference proteome</keyword>
<sequence length="236" mass="26306">MDPQGPIKPRVLGSSYRSSEDWRSETEPISASASSFLSSAMTEAIETPSTPPWSLKTKRSQSSISTCSSGTSWKSLSTIHPGWNEPPRPFCLSDSSPTRLAGLDPPSHPQSLDIERTGRCLSGSVSSASWQSLSSMRPSWDEPYRPPHILAVPGQEYRSACTRQATQPVLEWKPLIPPRPVTQLTCDDSWLCWDHGSMREHLAIFAPKWIDSCPVFFRSRGQAHLSLHFDSRDEKK</sequence>
<dbReference type="VEuPathDB" id="FungiDB:PV07_11267"/>
<dbReference type="Proteomes" id="UP000054466">
    <property type="component" value="Unassembled WGS sequence"/>
</dbReference>